<protein>
    <recommendedName>
        <fullName evidence="4">Cys-tRNA(Pro)/Cys-tRNA(Cys) deacylase</fullName>
        <ecNumber evidence="4">4.2.-.-</ecNumber>
    </recommendedName>
</protein>
<keyword evidence="8" id="KW-1185">Reference proteome</keyword>
<dbReference type="InterPro" id="IPR007214">
    <property type="entry name" value="YbaK/aa-tRNA-synth-assoc-dom"/>
</dbReference>
<accession>A0A975XMC3</accession>
<evidence type="ECO:0000313" key="7">
    <source>
        <dbReference type="EMBL" id="QWQ37598.1"/>
    </source>
</evidence>
<sequence length="181" mass="19276">MAGNRDKHSGKHPDKHAGNHPGKGATPATRLLDEAKVPYTVRHYEHDDGAPSYGLEAAEKLELPPEAVYKTLMVDLGGRLGVAMVPVAQNLDLKKFAALMGARKAVMADRHEAERRTGYVVGGISPLGQKRPSPAGIDNRVELLDTVYVSGGRRGLQIGLSPFDLIRLTSALTAPIAATPA</sequence>
<dbReference type="EC" id="4.2.-.-" evidence="4"/>
<keyword evidence="2 4" id="KW-0648">Protein biosynthesis</keyword>
<evidence type="ECO:0000256" key="3">
    <source>
        <dbReference type="ARBA" id="ARBA00023239"/>
    </source>
</evidence>
<dbReference type="PANTHER" id="PTHR30411">
    <property type="entry name" value="CYTOPLASMIC PROTEIN"/>
    <property type="match status" value="1"/>
</dbReference>
<dbReference type="PANTHER" id="PTHR30411:SF0">
    <property type="entry name" value="CYS-TRNA(PRO)_CYS-TRNA(CYS) DEACYLASE YBAK"/>
    <property type="match status" value="1"/>
</dbReference>
<dbReference type="Proteomes" id="UP000680588">
    <property type="component" value="Chromosome"/>
</dbReference>
<feature type="region of interest" description="Disordered" evidence="5">
    <location>
        <begin position="1"/>
        <end position="30"/>
    </location>
</feature>
<dbReference type="InterPro" id="IPR004369">
    <property type="entry name" value="Prolyl-tRNA_editing_YbaK/EbsC"/>
</dbReference>
<keyword evidence="3 4" id="KW-0456">Lyase</keyword>
<gene>
    <name evidence="7" type="primary">ybaK</name>
    <name evidence="7" type="ORF">KG104_07720</name>
</gene>
<dbReference type="GO" id="GO:0006412">
    <property type="term" value="P:translation"/>
    <property type="evidence" value="ECO:0007669"/>
    <property type="project" value="UniProtKB-KW"/>
</dbReference>
<dbReference type="PIRSF" id="PIRSF006181">
    <property type="entry name" value="EbsC_YbaK"/>
    <property type="match status" value="1"/>
</dbReference>
<feature type="domain" description="YbaK/aminoacyl-tRNA synthetase-associated" evidence="6">
    <location>
        <begin position="56"/>
        <end position="168"/>
    </location>
</feature>
<evidence type="ECO:0000256" key="1">
    <source>
        <dbReference type="ARBA" id="ARBA00009798"/>
    </source>
</evidence>
<dbReference type="RefSeq" id="WP_104054547.1">
    <property type="nucleotide sequence ID" value="NZ_CP076456.1"/>
</dbReference>
<evidence type="ECO:0000256" key="4">
    <source>
        <dbReference type="PIRNR" id="PIRNR006181"/>
    </source>
</evidence>
<organism evidence="7 8">
    <name type="scientific">Arthrobacter sunyaminii</name>
    <dbReference type="NCBI Taxonomy" id="2816859"/>
    <lineage>
        <taxon>Bacteria</taxon>
        <taxon>Bacillati</taxon>
        <taxon>Actinomycetota</taxon>
        <taxon>Actinomycetes</taxon>
        <taxon>Micrococcales</taxon>
        <taxon>Micrococcaceae</taxon>
        <taxon>Arthrobacter</taxon>
    </lineage>
</organism>
<dbReference type="GO" id="GO:0016829">
    <property type="term" value="F:lyase activity"/>
    <property type="evidence" value="ECO:0007669"/>
    <property type="project" value="UniProtKB-KW"/>
</dbReference>
<reference evidence="7" key="1">
    <citation type="submission" date="2021-06" db="EMBL/GenBank/DDBJ databases">
        <title>Novel species in genus Arthrobacter.</title>
        <authorList>
            <person name="Zhang G."/>
        </authorList>
    </citation>
    <scope>NUCLEOTIDE SEQUENCE</scope>
    <source>
        <strain evidence="7">Zg-ZUI122</strain>
    </source>
</reference>
<dbReference type="KEGG" id="asun:KG104_07720"/>
<dbReference type="Gene3D" id="3.90.960.10">
    <property type="entry name" value="YbaK/aminoacyl-tRNA synthetase-associated domain"/>
    <property type="match status" value="1"/>
</dbReference>
<dbReference type="GO" id="GO:0002161">
    <property type="term" value="F:aminoacyl-tRNA deacylase activity"/>
    <property type="evidence" value="ECO:0007669"/>
    <property type="project" value="InterPro"/>
</dbReference>
<dbReference type="AlphaFoldDB" id="A0A975XMC3"/>
<evidence type="ECO:0000313" key="8">
    <source>
        <dbReference type="Proteomes" id="UP000680588"/>
    </source>
</evidence>
<dbReference type="NCBIfam" id="TIGR00011">
    <property type="entry name" value="YbaK_EbsC"/>
    <property type="match status" value="1"/>
</dbReference>
<name>A0A975XMC3_9MICC</name>
<evidence type="ECO:0000259" key="6">
    <source>
        <dbReference type="Pfam" id="PF04073"/>
    </source>
</evidence>
<dbReference type="CDD" id="cd00002">
    <property type="entry name" value="YbaK_deacylase"/>
    <property type="match status" value="1"/>
</dbReference>
<dbReference type="Pfam" id="PF04073">
    <property type="entry name" value="tRNA_edit"/>
    <property type="match status" value="1"/>
</dbReference>
<evidence type="ECO:0000256" key="2">
    <source>
        <dbReference type="ARBA" id="ARBA00022917"/>
    </source>
</evidence>
<evidence type="ECO:0000256" key="5">
    <source>
        <dbReference type="SAM" id="MobiDB-lite"/>
    </source>
</evidence>
<proteinExistence type="inferred from homology"/>
<dbReference type="InterPro" id="IPR036754">
    <property type="entry name" value="YbaK/aa-tRNA-synt-asso_dom_sf"/>
</dbReference>
<dbReference type="SUPFAM" id="SSF55826">
    <property type="entry name" value="YbaK/ProRS associated domain"/>
    <property type="match status" value="1"/>
</dbReference>
<dbReference type="EMBL" id="CP076456">
    <property type="protein sequence ID" value="QWQ37598.1"/>
    <property type="molecule type" value="Genomic_DNA"/>
</dbReference>
<feature type="compositionally biased region" description="Basic and acidic residues" evidence="5">
    <location>
        <begin position="1"/>
        <end position="17"/>
    </location>
</feature>
<comment type="similarity">
    <text evidence="1 4">Belongs to the prolyl-tRNA editing family. YbaK/EbsC subfamily.</text>
</comment>